<accession>A0A366E643</accession>
<evidence type="ECO:0000313" key="3">
    <source>
        <dbReference type="Proteomes" id="UP000252586"/>
    </source>
</evidence>
<dbReference type="STRING" id="1210090.GCA_001613185_02869"/>
<gene>
    <name evidence="2" type="ORF">DFR74_101897</name>
</gene>
<dbReference type="SUPFAM" id="SSF56601">
    <property type="entry name" value="beta-lactamase/transpeptidase-like"/>
    <property type="match status" value="1"/>
</dbReference>
<dbReference type="PROSITE" id="PS51257">
    <property type="entry name" value="PROKAR_LIPOPROTEIN"/>
    <property type="match status" value="1"/>
</dbReference>
<keyword evidence="1" id="KW-0732">Signal</keyword>
<dbReference type="Proteomes" id="UP000252586">
    <property type="component" value="Unassembled WGS sequence"/>
</dbReference>
<dbReference type="InterPro" id="IPR012338">
    <property type="entry name" value="Beta-lactam/transpept-like"/>
</dbReference>
<reference evidence="2 3" key="1">
    <citation type="submission" date="2018-06" db="EMBL/GenBank/DDBJ databases">
        <title>Genomic Encyclopedia of Type Strains, Phase IV (KMG-IV): sequencing the most valuable type-strain genomes for metagenomic binning, comparative biology and taxonomic classification.</title>
        <authorList>
            <person name="Goeker M."/>
        </authorList>
    </citation>
    <scope>NUCLEOTIDE SEQUENCE [LARGE SCALE GENOMIC DNA]</scope>
    <source>
        <strain evidence="2 3">DSM 44599</strain>
    </source>
</reference>
<comment type="caution">
    <text evidence="2">The sequence shown here is derived from an EMBL/GenBank/DDBJ whole genome shotgun (WGS) entry which is preliminary data.</text>
</comment>
<feature type="signal peptide" evidence="1">
    <location>
        <begin position="1"/>
        <end position="26"/>
    </location>
</feature>
<dbReference type="EMBL" id="QNRE01000001">
    <property type="protein sequence ID" value="RBO96878.1"/>
    <property type="molecule type" value="Genomic_DNA"/>
</dbReference>
<evidence type="ECO:0008006" key="4">
    <source>
        <dbReference type="Google" id="ProtNLM"/>
    </source>
</evidence>
<protein>
    <recommendedName>
        <fullName evidence="4">Beta-lactamase class A</fullName>
    </recommendedName>
</protein>
<dbReference type="Gene3D" id="3.40.710.10">
    <property type="entry name" value="DD-peptidase/beta-lactamase superfamily"/>
    <property type="match status" value="1"/>
</dbReference>
<name>A0A366E643_9NOCA</name>
<keyword evidence="3" id="KW-1185">Reference proteome</keyword>
<evidence type="ECO:0000256" key="1">
    <source>
        <dbReference type="SAM" id="SignalP"/>
    </source>
</evidence>
<feature type="chain" id="PRO_5039100774" description="Beta-lactamase class A" evidence="1">
    <location>
        <begin position="27"/>
        <end position="289"/>
    </location>
</feature>
<proteinExistence type="predicted"/>
<sequence>MVRSSRAAACRRVVAGALVAASLVTAGCGLTESEGDLVRTAGGWTPHAAVRLPNSLAADFTRWQSSAPGQVGLAVMPLGGNRITVFGDWSSGAAWSTIKVPLALAALRADPEGALDTAEASITVSDNDAADALWNSLGGGLAAARAVEDVLAEAGNPTTGVAGPRTELDYHAFGATEWSLTDQIRFASRLPCLPGAEPVVRMMGEITAEHTWGLGAFADARFKGGWGPDDGTGVYLVRQFGVVPAPGGRLAVAFAAEADSGGFEDAVALLDDLAALIHRHLDELPGGTC</sequence>
<evidence type="ECO:0000313" key="2">
    <source>
        <dbReference type="EMBL" id="RBO96878.1"/>
    </source>
</evidence>
<organism evidence="2 3">
    <name type="scientific">Nocardia puris</name>
    <dbReference type="NCBI Taxonomy" id="208602"/>
    <lineage>
        <taxon>Bacteria</taxon>
        <taxon>Bacillati</taxon>
        <taxon>Actinomycetota</taxon>
        <taxon>Actinomycetes</taxon>
        <taxon>Mycobacteriales</taxon>
        <taxon>Nocardiaceae</taxon>
        <taxon>Nocardia</taxon>
    </lineage>
</organism>
<dbReference type="AlphaFoldDB" id="A0A366E643"/>